<feature type="region of interest" description="Disordered" evidence="4">
    <location>
        <begin position="35"/>
        <end position="60"/>
    </location>
</feature>
<dbReference type="SUPFAM" id="SSF48403">
    <property type="entry name" value="Ankyrin repeat"/>
    <property type="match status" value="1"/>
</dbReference>
<proteinExistence type="predicted"/>
<sequence>MASPSGSFSNGGKDATIGATEDEMERGENWRFLKRHSGTGLSIPGPKRHSSLRKSTMNGHLGPPSGTPYLLLAKKPPEMPLKSQVILLRYAVTHGDDERAAVYIDQLEKKGMLESAGFTTQDAAGNGLLQIAALGGHSKIAEMLLVRGININSVDRNHGTALQAAIYMARTGLKGVIRLLLDWGKAKSPEGKARGRIDVNTKGGYYGCALQVAAYRANSGLVRELINDCDPKADVNISGGKFGFPLQAAVRTGRRAVVEPILSVGTDPVNINAKGGKYGTALQAVARGKYRKRETLPEISRAQVLGQDVKNTLGAPIDLHNNAGEEDYREVANILFKKGAKMDGGSGILDNPINAAASSGDPEMLNLMLYHFNNPDWKVDKDRVLTKALLTAITLSPEKQLKLVKLLIQSGASIQYKISSSLPSLPLEAAASKDLLHVVEYLLEGEDNHKQTVNLSAESGIHGTALRAAIAAESERVAQCLIFHQAKECKIQQLSKAELSNLSTRTPKNEPRNMQILAISSAQATVGSAISAPAGSNETLSAKDIENVRNRAELICRDAEYGNILQLATSRGLVSTVDLLLKYGADPNIQDTSDRRALHIASWFGFPGIVDLLLEFGAEINAKDEWGATARDQAEESLDRDGHPGGSEDDLQRIRQTFANKLGEINCEKIGTEFKGPKKIRTIKKSTTVAQSGRDEKGKESAMSEETKVVSGEIGIGATETIRTPSEDLSTVVKESSTGTEPSSTEVKPENAVKVFPKAAGSQKAKPVFTMPSWVPGLGFKATIIDIWESEAKTDYGEIEIQECLLLKEPKVDEILYHKAIIDAIMKYDAKPTGAKQKVRWIHLPTNNMTWAEMLITSLCKEKNMPVYKSFWGSDPFYTSPDLSPHSRFITPQCGRLIQDGLKPEEDLSKKPAPLFMAMPYIHWETDLAQTHVAEWIEERKKSPRT</sequence>
<evidence type="ECO:0000256" key="1">
    <source>
        <dbReference type="ARBA" id="ARBA00022737"/>
    </source>
</evidence>
<dbReference type="Pfam" id="PF12796">
    <property type="entry name" value="Ank_2"/>
    <property type="match status" value="1"/>
</dbReference>
<feature type="repeat" description="ANK" evidence="3">
    <location>
        <begin position="560"/>
        <end position="592"/>
    </location>
</feature>
<protein>
    <submittedName>
        <fullName evidence="5">Ankyrin</fullName>
    </submittedName>
</protein>
<dbReference type="AlphaFoldDB" id="A0A2J6PEC9"/>
<dbReference type="PANTHER" id="PTHR24198:SF165">
    <property type="entry name" value="ANKYRIN REPEAT-CONTAINING PROTEIN-RELATED"/>
    <property type="match status" value="1"/>
</dbReference>
<dbReference type="InterPro" id="IPR002110">
    <property type="entry name" value="Ankyrin_rpt"/>
</dbReference>
<feature type="compositionally biased region" description="Basic and acidic residues" evidence="4">
    <location>
        <begin position="693"/>
        <end position="708"/>
    </location>
</feature>
<evidence type="ECO:0000313" key="5">
    <source>
        <dbReference type="EMBL" id="PMD12392.1"/>
    </source>
</evidence>
<reference evidence="5 6" key="1">
    <citation type="submission" date="2016-05" db="EMBL/GenBank/DDBJ databases">
        <title>A degradative enzymes factory behind the ericoid mycorrhizal symbiosis.</title>
        <authorList>
            <consortium name="DOE Joint Genome Institute"/>
            <person name="Martino E."/>
            <person name="Morin E."/>
            <person name="Grelet G."/>
            <person name="Kuo A."/>
            <person name="Kohler A."/>
            <person name="Daghino S."/>
            <person name="Barry K."/>
            <person name="Choi C."/>
            <person name="Cichocki N."/>
            <person name="Clum A."/>
            <person name="Copeland A."/>
            <person name="Hainaut M."/>
            <person name="Haridas S."/>
            <person name="Labutti K."/>
            <person name="Lindquist E."/>
            <person name="Lipzen A."/>
            <person name="Khouja H.-R."/>
            <person name="Murat C."/>
            <person name="Ohm R."/>
            <person name="Olson A."/>
            <person name="Spatafora J."/>
            <person name="Veneault-Fourrey C."/>
            <person name="Henrissat B."/>
            <person name="Grigoriev I."/>
            <person name="Martin F."/>
            <person name="Perotto S."/>
        </authorList>
    </citation>
    <scope>NUCLEOTIDE SEQUENCE [LARGE SCALE GENOMIC DNA]</scope>
    <source>
        <strain evidence="5 6">UAMH 7357</strain>
    </source>
</reference>
<dbReference type="OrthoDB" id="3547117at2759"/>
<name>A0A2J6PEC9_9HELO</name>
<dbReference type="PROSITE" id="PS50088">
    <property type="entry name" value="ANK_REPEAT"/>
    <property type="match status" value="3"/>
</dbReference>
<dbReference type="PANTHER" id="PTHR24198">
    <property type="entry name" value="ANKYRIN REPEAT AND PROTEIN KINASE DOMAIN-CONTAINING PROTEIN"/>
    <property type="match status" value="1"/>
</dbReference>
<evidence type="ECO:0000256" key="2">
    <source>
        <dbReference type="ARBA" id="ARBA00023043"/>
    </source>
</evidence>
<dbReference type="PROSITE" id="PS50297">
    <property type="entry name" value="ANK_REP_REGION"/>
    <property type="match status" value="2"/>
</dbReference>
<evidence type="ECO:0000256" key="3">
    <source>
        <dbReference type="PROSITE-ProRule" id="PRU00023"/>
    </source>
</evidence>
<dbReference type="Proteomes" id="UP000235672">
    <property type="component" value="Unassembled WGS sequence"/>
</dbReference>
<evidence type="ECO:0000313" key="6">
    <source>
        <dbReference type="Proteomes" id="UP000235672"/>
    </source>
</evidence>
<organism evidence="5 6">
    <name type="scientific">Hyaloscypha hepaticicola</name>
    <dbReference type="NCBI Taxonomy" id="2082293"/>
    <lineage>
        <taxon>Eukaryota</taxon>
        <taxon>Fungi</taxon>
        <taxon>Dikarya</taxon>
        <taxon>Ascomycota</taxon>
        <taxon>Pezizomycotina</taxon>
        <taxon>Leotiomycetes</taxon>
        <taxon>Helotiales</taxon>
        <taxon>Hyaloscyphaceae</taxon>
        <taxon>Hyaloscypha</taxon>
    </lineage>
</organism>
<feature type="region of interest" description="Disordered" evidence="4">
    <location>
        <begin position="685"/>
        <end position="709"/>
    </location>
</feature>
<feature type="repeat" description="ANK" evidence="3">
    <location>
        <begin position="593"/>
        <end position="625"/>
    </location>
</feature>
<evidence type="ECO:0000256" key="4">
    <source>
        <dbReference type="SAM" id="MobiDB-lite"/>
    </source>
</evidence>
<feature type="compositionally biased region" description="Polar residues" evidence="4">
    <location>
        <begin position="1"/>
        <end position="10"/>
    </location>
</feature>
<dbReference type="STRING" id="1745343.A0A2J6PEC9"/>
<gene>
    <name evidence="5" type="ORF">NA56DRAFT_486390</name>
</gene>
<dbReference type="Pfam" id="PF00023">
    <property type="entry name" value="Ank"/>
    <property type="match status" value="1"/>
</dbReference>
<keyword evidence="1" id="KW-0677">Repeat</keyword>
<dbReference type="EMBL" id="KZ613552">
    <property type="protein sequence ID" value="PMD12392.1"/>
    <property type="molecule type" value="Genomic_DNA"/>
</dbReference>
<dbReference type="SMART" id="SM00248">
    <property type="entry name" value="ANK"/>
    <property type="match status" value="5"/>
</dbReference>
<feature type="repeat" description="ANK" evidence="3">
    <location>
        <begin position="124"/>
        <end position="156"/>
    </location>
</feature>
<keyword evidence="6" id="KW-1185">Reference proteome</keyword>
<feature type="region of interest" description="Disordered" evidence="4">
    <location>
        <begin position="1"/>
        <end position="22"/>
    </location>
</feature>
<dbReference type="Gene3D" id="1.25.40.20">
    <property type="entry name" value="Ankyrin repeat-containing domain"/>
    <property type="match status" value="3"/>
</dbReference>
<accession>A0A2J6PEC9</accession>
<keyword evidence="2 3" id="KW-0040">ANK repeat</keyword>
<dbReference type="InterPro" id="IPR036770">
    <property type="entry name" value="Ankyrin_rpt-contain_sf"/>
</dbReference>